<reference evidence="8 9" key="1">
    <citation type="submission" date="2020-08" db="EMBL/GenBank/DDBJ databases">
        <authorList>
            <person name="Hejnol A."/>
        </authorList>
    </citation>
    <scope>NUCLEOTIDE SEQUENCE [LARGE SCALE GENOMIC DNA]</scope>
</reference>
<keyword evidence="5" id="KW-0460">Magnesium</keyword>
<dbReference type="InterPro" id="IPR008949">
    <property type="entry name" value="Isoprenoid_synthase_dom_sf"/>
</dbReference>
<dbReference type="Proteomes" id="UP000549394">
    <property type="component" value="Unassembled WGS sequence"/>
</dbReference>
<dbReference type="GO" id="GO:1990234">
    <property type="term" value="C:transferase complex"/>
    <property type="evidence" value="ECO:0007669"/>
    <property type="project" value="TreeGrafter"/>
</dbReference>
<evidence type="ECO:0000256" key="7">
    <source>
        <dbReference type="RuleBase" id="RU004466"/>
    </source>
</evidence>
<dbReference type="GO" id="GO:0046872">
    <property type="term" value="F:metal ion binding"/>
    <property type="evidence" value="ECO:0007669"/>
    <property type="project" value="UniProtKB-KW"/>
</dbReference>
<dbReference type="GO" id="GO:0008299">
    <property type="term" value="P:isoprenoid biosynthetic process"/>
    <property type="evidence" value="ECO:0007669"/>
    <property type="project" value="UniProtKB-KW"/>
</dbReference>
<keyword evidence="6" id="KW-0414">Isoprene biosynthesis</keyword>
<evidence type="ECO:0000256" key="6">
    <source>
        <dbReference type="ARBA" id="ARBA00023229"/>
    </source>
</evidence>
<evidence type="ECO:0000313" key="8">
    <source>
        <dbReference type="EMBL" id="CAD5110941.1"/>
    </source>
</evidence>
<evidence type="ECO:0000256" key="2">
    <source>
        <dbReference type="ARBA" id="ARBA00006706"/>
    </source>
</evidence>
<comment type="cofactor">
    <cofactor evidence="1">
        <name>Mg(2+)</name>
        <dbReference type="ChEBI" id="CHEBI:18420"/>
    </cofactor>
</comment>
<accession>A0A7I8V5N1</accession>
<evidence type="ECO:0000256" key="3">
    <source>
        <dbReference type="ARBA" id="ARBA00022679"/>
    </source>
</evidence>
<dbReference type="AlphaFoldDB" id="A0A7I8V5N1"/>
<comment type="similarity">
    <text evidence="2 7">Belongs to the FPP/GGPP synthase family.</text>
</comment>
<dbReference type="PANTHER" id="PTHR12001">
    <property type="entry name" value="GERANYLGERANYL PYROPHOSPHATE SYNTHASE"/>
    <property type="match status" value="1"/>
</dbReference>
<evidence type="ECO:0000256" key="5">
    <source>
        <dbReference type="ARBA" id="ARBA00022842"/>
    </source>
</evidence>
<dbReference type="EMBL" id="CAJFCJ010000001">
    <property type="protein sequence ID" value="CAD5110941.1"/>
    <property type="molecule type" value="Genomic_DNA"/>
</dbReference>
<keyword evidence="3 7" id="KW-0808">Transferase</keyword>
<evidence type="ECO:0000256" key="4">
    <source>
        <dbReference type="ARBA" id="ARBA00022723"/>
    </source>
</evidence>
<dbReference type="Gene3D" id="1.10.600.10">
    <property type="entry name" value="Farnesyl Diphosphate Synthase"/>
    <property type="match status" value="1"/>
</dbReference>
<gene>
    <name evidence="8" type="ORF">DGYR_LOCUS296</name>
</gene>
<dbReference type="PROSITE" id="PS00444">
    <property type="entry name" value="POLYPRENYL_SYNTHASE_2"/>
    <property type="match status" value="1"/>
</dbReference>
<dbReference type="InterPro" id="IPR033749">
    <property type="entry name" value="Polyprenyl_synt_CS"/>
</dbReference>
<dbReference type="GO" id="GO:0006744">
    <property type="term" value="P:ubiquinone biosynthetic process"/>
    <property type="evidence" value="ECO:0007669"/>
    <property type="project" value="TreeGrafter"/>
</dbReference>
<proteinExistence type="inferred from homology"/>
<keyword evidence="4" id="KW-0479">Metal-binding</keyword>
<dbReference type="InterPro" id="IPR000092">
    <property type="entry name" value="Polyprenyl_synt"/>
</dbReference>
<evidence type="ECO:0000256" key="1">
    <source>
        <dbReference type="ARBA" id="ARBA00001946"/>
    </source>
</evidence>
<keyword evidence="9" id="KW-1185">Reference proteome</keyword>
<dbReference type="Pfam" id="PF00348">
    <property type="entry name" value="polyprenyl_synt"/>
    <property type="match status" value="1"/>
</dbReference>
<dbReference type="SUPFAM" id="SSF48576">
    <property type="entry name" value="Terpenoid synthases"/>
    <property type="match status" value="1"/>
</dbReference>
<sequence length="386" mass="42974">MAMSIGKQSLKVILRSCEKINGFQPLFAPKLINNATKRRELCLAFACNKWQKHIQQHLPTEYTPEELITWSRTEAQELCTKRLQNALVESGGHQKTLECCTYVCDGSGKLIRPQLVLLTAGACFENSLPSSDQKTIAMIAEVIHTASLVHDDIVDNAELRRKKPSSHLVFGDTLTTFVADYMISVSSQLLARLRNPRVIKLLSQAMNDIVRGELSQQKQGANLKEQFSLYMDKTFAKTASLTTNACAAVAVLAKCNDQLVENARNIGKHVGLAYQLVDDLLDLVSTEEKLGKPAVADMKLGLATAPALLAARDSAKLQVIIQRRYSQDGDIENALELIEKYDGIQKTRDLAKEHTLKAIENARQLPNIVFAEALHLFIERLLGRYF</sequence>
<dbReference type="OrthoDB" id="9927103at2759"/>
<organism evidence="8 9">
    <name type="scientific">Dimorphilus gyrociliatus</name>
    <dbReference type="NCBI Taxonomy" id="2664684"/>
    <lineage>
        <taxon>Eukaryota</taxon>
        <taxon>Metazoa</taxon>
        <taxon>Spiralia</taxon>
        <taxon>Lophotrochozoa</taxon>
        <taxon>Annelida</taxon>
        <taxon>Polychaeta</taxon>
        <taxon>Polychaeta incertae sedis</taxon>
        <taxon>Dinophilidae</taxon>
        <taxon>Dimorphilus</taxon>
    </lineage>
</organism>
<protein>
    <submittedName>
        <fullName evidence="8">DgyrCDS298</fullName>
    </submittedName>
</protein>
<name>A0A7I8V5N1_9ANNE</name>
<dbReference type="SFLD" id="SFLDS00005">
    <property type="entry name" value="Isoprenoid_Synthase_Type_I"/>
    <property type="match status" value="1"/>
</dbReference>
<dbReference type="GO" id="GO:0004659">
    <property type="term" value="F:prenyltransferase activity"/>
    <property type="evidence" value="ECO:0007669"/>
    <property type="project" value="InterPro"/>
</dbReference>
<evidence type="ECO:0000313" key="9">
    <source>
        <dbReference type="Proteomes" id="UP000549394"/>
    </source>
</evidence>
<comment type="caution">
    <text evidence="8">The sequence shown here is derived from an EMBL/GenBank/DDBJ whole genome shotgun (WGS) entry which is preliminary data.</text>
</comment>
<dbReference type="PANTHER" id="PTHR12001:SF69">
    <property type="entry name" value="ALL TRANS-POLYPRENYL-DIPHOSPHATE SYNTHASE PDSS1"/>
    <property type="match status" value="1"/>
</dbReference>
<dbReference type="CDD" id="cd00685">
    <property type="entry name" value="Trans_IPPS_HT"/>
    <property type="match status" value="1"/>
</dbReference>